<dbReference type="Proteomes" id="UP001261666">
    <property type="component" value="Unassembled WGS sequence"/>
</dbReference>
<dbReference type="EC" id="2.8.1.2" evidence="1"/>
<reference evidence="1" key="1">
    <citation type="submission" date="2023-08" db="EMBL/GenBank/DDBJ databases">
        <title>Functional and genomic diversity of the sorghum phyllosphere microbiome.</title>
        <authorList>
            <person name="Shade A."/>
        </authorList>
    </citation>
    <scope>NUCLEOTIDE SEQUENCE</scope>
    <source>
        <strain evidence="1">SORGH_AS_0885</strain>
    </source>
</reference>
<comment type="caution">
    <text evidence="1">The sequence shown here is derived from an EMBL/GenBank/DDBJ whole genome shotgun (WGS) entry which is preliminary data.</text>
</comment>
<evidence type="ECO:0000313" key="1">
    <source>
        <dbReference type="EMBL" id="MDR6210534.1"/>
    </source>
</evidence>
<gene>
    <name evidence="1" type="ORF">QE364_002249</name>
</gene>
<sequence length="365" mass="38101">MSDDTPEKTDPHAPHGPPRAGATRRLLVLGGVVAAVVALVVGLLQLGGSDDATTAADAGGSGASDAGGGSGAVVEDNAAEKLVDADWLEANLDDPSVVLIEVSTDEGLYERGHIPGAVNFPWTTSFVDTVSRDVVSRETFGELTAAAGVDEDSTVVLYGDDNNWFAAWGAWVFNLYGHDNVKLLDGGRTKWDADGRAYDVAVPAAAAGSWQPAEADGELRALFPEVLEVAQASADGDDPGAVLVDIRGAAEFNGEIFAPEGFQETAIRAGHIPGAVNVAWRETVNEDGTFKSADELRAIYAAHGIDGSEPVITYCRIGERASHSWFVLSEILGYDVSLYDGSWTEYGNAVGVPVVNNAGTVWGVA</sequence>
<accession>A0ACC6IIN2</accession>
<organism evidence="1 2">
    <name type="scientific">Nocardioides zeae</name>
    <dbReference type="NCBI Taxonomy" id="1457234"/>
    <lineage>
        <taxon>Bacteria</taxon>
        <taxon>Bacillati</taxon>
        <taxon>Actinomycetota</taxon>
        <taxon>Actinomycetes</taxon>
        <taxon>Propionibacteriales</taxon>
        <taxon>Nocardioidaceae</taxon>
        <taxon>Nocardioides</taxon>
    </lineage>
</organism>
<name>A0ACC6IIN2_9ACTN</name>
<keyword evidence="2" id="KW-1185">Reference proteome</keyword>
<dbReference type="EMBL" id="JAVIZJ010000006">
    <property type="protein sequence ID" value="MDR6210534.1"/>
    <property type="molecule type" value="Genomic_DNA"/>
</dbReference>
<protein>
    <submittedName>
        <fullName evidence="1">Thiosulfate/3-mercaptopyruvate sulfurtransferase</fullName>
        <ecNumber evidence="1">2.8.1.1</ecNumber>
        <ecNumber evidence="1">2.8.1.2</ecNumber>
    </submittedName>
</protein>
<proteinExistence type="predicted"/>
<evidence type="ECO:0000313" key="2">
    <source>
        <dbReference type="Proteomes" id="UP001261666"/>
    </source>
</evidence>
<dbReference type="EC" id="2.8.1.1" evidence="1"/>
<keyword evidence="1" id="KW-0808">Transferase</keyword>